<dbReference type="GO" id="GO:0016787">
    <property type="term" value="F:hydrolase activity"/>
    <property type="evidence" value="ECO:0007669"/>
    <property type="project" value="UniProtKB-KW"/>
</dbReference>
<dbReference type="InterPro" id="IPR052583">
    <property type="entry name" value="ATP-helicase/E3_Ub-Ligase"/>
</dbReference>
<proteinExistence type="predicted"/>
<evidence type="ECO:0000313" key="7">
    <source>
        <dbReference type="Proteomes" id="UP000282613"/>
    </source>
</evidence>
<dbReference type="Proteomes" id="UP000282613">
    <property type="component" value="Unassembled WGS sequence"/>
</dbReference>
<dbReference type="PANTHER" id="PTHR45865">
    <property type="entry name" value="E3 UBIQUITIN-PROTEIN LIGASE SHPRH FAMILY MEMBER"/>
    <property type="match status" value="1"/>
</dbReference>
<dbReference type="GO" id="GO:0005634">
    <property type="term" value="C:nucleus"/>
    <property type="evidence" value="ECO:0007669"/>
    <property type="project" value="TreeGrafter"/>
</dbReference>
<accession>A0A0R3WE99</accession>
<organism evidence="8">
    <name type="scientific">Taenia asiatica</name>
    <name type="common">Asian tapeworm</name>
    <dbReference type="NCBI Taxonomy" id="60517"/>
    <lineage>
        <taxon>Eukaryota</taxon>
        <taxon>Metazoa</taxon>
        <taxon>Spiralia</taxon>
        <taxon>Lophotrochozoa</taxon>
        <taxon>Platyhelminthes</taxon>
        <taxon>Cestoda</taxon>
        <taxon>Eucestoda</taxon>
        <taxon>Cyclophyllidea</taxon>
        <taxon>Taeniidae</taxon>
        <taxon>Taenia</taxon>
    </lineage>
</organism>
<keyword evidence="2" id="KW-0378">Hydrolase</keyword>
<dbReference type="STRING" id="60517.A0A0R3WE99"/>
<dbReference type="Pfam" id="PF21325">
    <property type="entry name" value="SHPRH_helical-1st"/>
    <property type="match status" value="1"/>
</dbReference>
<evidence type="ECO:0000256" key="2">
    <source>
        <dbReference type="ARBA" id="ARBA00022801"/>
    </source>
</evidence>
<dbReference type="PROSITE" id="PS50089">
    <property type="entry name" value="ZF_RING_2"/>
    <property type="match status" value="1"/>
</dbReference>
<reference evidence="8" key="1">
    <citation type="submission" date="2017-02" db="UniProtKB">
        <authorList>
            <consortium name="WormBaseParasite"/>
        </authorList>
    </citation>
    <scope>IDENTIFICATION</scope>
</reference>
<evidence type="ECO:0000259" key="5">
    <source>
        <dbReference type="PROSITE" id="PS50089"/>
    </source>
</evidence>
<dbReference type="InterPro" id="IPR001841">
    <property type="entry name" value="Znf_RING"/>
</dbReference>
<dbReference type="CDD" id="cd18793">
    <property type="entry name" value="SF2_C_SNF"/>
    <property type="match status" value="1"/>
</dbReference>
<dbReference type="EMBL" id="UYRS01018997">
    <property type="protein sequence ID" value="VDK41956.1"/>
    <property type="molecule type" value="Genomic_DNA"/>
</dbReference>
<evidence type="ECO:0000256" key="4">
    <source>
        <dbReference type="PROSITE-ProRule" id="PRU00175"/>
    </source>
</evidence>
<evidence type="ECO:0000313" key="6">
    <source>
        <dbReference type="EMBL" id="VDK41956.1"/>
    </source>
</evidence>
<reference evidence="6 7" key="2">
    <citation type="submission" date="2018-11" db="EMBL/GenBank/DDBJ databases">
        <authorList>
            <consortium name="Pathogen Informatics"/>
        </authorList>
    </citation>
    <scope>NUCLEOTIDE SEQUENCE [LARGE SCALE GENOMIC DNA]</scope>
</reference>
<keyword evidence="7" id="KW-1185">Reference proteome</keyword>
<keyword evidence="1 4" id="KW-0863">Zinc-finger</keyword>
<dbReference type="GO" id="GO:0005524">
    <property type="term" value="F:ATP binding"/>
    <property type="evidence" value="ECO:0007669"/>
    <property type="project" value="InterPro"/>
</dbReference>
<dbReference type="GO" id="GO:0061630">
    <property type="term" value="F:ubiquitin protein ligase activity"/>
    <property type="evidence" value="ECO:0007669"/>
    <property type="project" value="TreeGrafter"/>
</dbReference>
<dbReference type="Pfam" id="PF00271">
    <property type="entry name" value="Helicase_C"/>
    <property type="match status" value="1"/>
</dbReference>
<gene>
    <name evidence="6" type="ORF">TASK_LOCUS9132</name>
</gene>
<dbReference type="InterPro" id="IPR000330">
    <property type="entry name" value="SNF2_N"/>
</dbReference>
<protein>
    <submittedName>
        <fullName evidence="8">RING-type domain-containing protein</fullName>
    </submittedName>
</protein>
<dbReference type="Gene3D" id="3.40.50.10810">
    <property type="entry name" value="Tandem AAA-ATPase domain"/>
    <property type="match status" value="2"/>
</dbReference>
<dbReference type="SUPFAM" id="SSF57850">
    <property type="entry name" value="RING/U-box"/>
    <property type="match status" value="1"/>
</dbReference>
<dbReference type="GO" id="GO:0008270">
    <property type="term" value="F:zinc ion binding"/>
    <property type="evidence" value="ECO:0007669"/>
    <property type="project" value="UniProtKB-KW"/>
</dbReference>
<evidence type="ECO:0000256" key="3">
    <source>
        <dbReference type="ARBA" id="ARBA00022833"/>
    </source>
</evidence>
<dbReference type="InterPro" id="IPR013083">
    <property type="entry name" value="Znf_RING/FYVE/PHD"/>
</dbReference>
<evidence type="ECO:0000256" key="1">
    <source>
        <dbReference type="ARBA" id="ARBA00022771"/>
    </source>
</evidence>
<dbReference type="InterPro" id="IPR049730">
    <property type="entry name" value="SNF2/RAD54-like_C"/>
</dbReference>
<dbReference type="PANTHER" id="PTHR45865:SF1">
    <property type="entry name" value="E3 UBIQUITIN-PROTEIN LIGASE SHPRH"/>
    <property type="match status" value="1"/>
</dbReference>
<dbReference type="GO" id="GO:0006974">
    <property type="term" value="P:DNA damage response"/>
    <property type="evidence" value="ECO:0007669"/>
    <property type="project" value="TreeGrafter"/>
</dbReference>
<dbReference type="Gene3D" id="3.30.40.10">
    <property type="entry name" value="Zinc/RING finger domain, C3HC4 (zinc finger)"/>
    <property type="match status" value="1"/>
</dbReference>
<dbReference type="InterPro" id="IPR038718">
    <property type="entry name" value="SNF2-like_sf"/>
</dbReference>
<dbReference type="Gene3D" id="3.40.50.300">
    <property type="entry name" value="P-loop containing nucleotide triphosphate hydrolases"/>
    <property type="match status" value="1"/>
</dbReference>
<dbReference type="InterPro" id="IPR027417">
    <property type="entry name" value="P-loop_NTPase"/>
</dbReference>
<dbReference type="SUPFAM" id="SSF52540">
    <property type="entry name" value="P-loop containing nucleoside triphosphate hydrolases"/>
    <property type="match status" value="2"/>
</dbReference>
<dbReference type="SMART" id="SM00487">
    <property type="entry name" value="DEXDc"/>
    <property type="match status" value="1"/>
</dbReference>
<keyword evidence="3" id="KW-0862">Zinc</keyword>
<dbReference type="OrthoDB" id="423559at2759"/>
<dbReference type="InterPro" id="IPR048686">
    <property type="entry name" value="SHPRH_helical_1st"/>
</dbReference>
<feature type="domain" description="RING-type" evidence="5">
    <location>
        <begin position="1327"/>
        <end position="1374"/>
    </location>
</feature>
<dbReference type="InterPro" id="IPR001650">
    <property type="entry name" value="Helicase_C-like"/>
</dbReference>
<evidence type="ECO:0000313" key="8">
    <source>
        <dbReference type="WBParaSite" id="TASK_0000913101-mRNA-1"/>
    </source>
</evidence>
<dbReference type="Pfam" id="PF00176">
    <property type="entry name" value="SNF2-rel_dom"/>
    <property type="match status" value="1"/>
</dbReference>
<dbReference type="GO" id="GO:0000209">
    <property type="term" value="P:protein polyubiquitination"/>
    <property type="evidence" value="ECO:0007669"/>
    <property type="project" value="TreeGrafter"/>
</dbReference>
<sequence>MRKKSAPRFLSKRAQAARFFIHICASPPPSLIEQSRSRKRSKNNPDVKFDLSRTYDHSLAIHMCAEIPLNSICLQSLSLPFSSFLLSYFRQSRRVDIYFSSSPQMALCFEASKSRERVVLNADFPNLSFILFGLSSTSLSLFGRVIAQSLEVDVIVKSSAILTTPSFIQHAISPQQFEKIFSFITLQIWPRDGSLDKLRLPLFSDLSETQEEFIASLNSVYASVQHTHLAESSYWNDPSIRQPKEIRIDLLPYQVDAVRWMIFREKNCLPVVDSSWLSSYFVRMNEDDLFFSTLTGHFTTAVPEVPSDSCLGGILADEMGLGKTLEVISLIIHRPCPSDISIAPLYDLKSEADLEGVFAFDAETIDDFSMYEDEEDSDATVAMVEESVFCVCGGGGCGCDGKRDLTLISCSVCNSPNLQHEQCVQFRRIVDTSAGESLRLKYICPLCWNHLRVHSKATLVVSPDHIWRQWQDELQKHVDLSCIKVLVYEGLNSPPIRLSTSTPSQHQSSPESGPDSLFTPNFVQPGELASADVVITTYTVLQRELGWASVSAEQRVGEGHRPTLRTAQRYLAPPSPLACVIWWRVSLNIGQMSNYICLDEAQMAENVTSKIARMLSEVEAVHRWCVTGTPAEKSLSGEFEAFSKDFYGLLVYLRLEPFAYRHYWNALLYQPFVNALRSSSSTNLSDTLFVRLLSRLLWRNTKSLVGSQLCLPTICQQIHWVDFTSVERYIHDRTLSDCTDALQQMLAEVPDFDLDAPLAALSGSLHWRLVAMVTRARQACTHASLVVIHSSPGGGGGGGRCTGFRGSSDPTLQVSKNAKFQGTGCANMTEVIRKVVDEVHQECEASYRTWVFNKNGAAACFILQQKYLEAATCYREVLRTAIGLESRHGVLSDWSQRLHSITNLHWLIQCHGVPLESSSSHIEKKPRKLGKGVLNISVDVWENSNEPPTWEQLDPRVDRDLLWKAKLLRMDYLKTHSRLLSKAREKLDAVVSRLEKLLYHPPDFPSTIEGNSTDPWLTWLYEGLEVLASSNILDQLPLMVESSLQGRCSQFRTTLLHTRSGAGFKAVLFVEVKSVLDARQRLRKAMAPLDQTWACFLRSGEVDRSVLQKYYVCCCTRDTTNQNGKSPRKRSKKSTQSKCAYCLASEALQAYRQVLNQEKPTTSARAQKRATLENLLEESEVEDDASLLNGDLTAVGLVNPLTVALQTVATQVLRLQDAHSWVKLMAGRLDTLIQLLFRELLCLGRVQMLTKEWWNVHDETEQFVVRLQATSPTDMAFIKPEHVESQLYQHSVDALANWTTLQGRLSHLAFLRNALQQHHTASTTLECPTCLQAQSPSRPTFVLLAGCWHSLCLPCHQRIQAHSVSSQRRCPLCRKPFETDASNAMKRRPLTLLHFDGGGRKLQSKRNEAKDEIPIKGDHSSKIQEVIRCLKRIKLEDVSAKAVVFSSWTSVLLTIGRALEQNGIVCTSLLKPRDVGLTQFRSAESCVWVLLLPLQLGANGLNLIEANHLLLVDPVLSHGREVQAIARLHRIGQIRTCTVHRFLVRNSIETALHGISSAMATTQTNSADCVRRGTAEERAEILQMSVSQLLDILKTDCAISA</sequence>
<dbReference type="WBParaSite" id="TASK_0000913101-mRNA-1">
    <property type="protein sequence ID" value="TASK_0000913101-mRNA-1"/>
    <property type="gene ID" value="TASK_0000913101"/>
</dbReference>
<keyword evidence="1 4" id="KW-0479">Metal-binding</keyword>
<name>A0A0R3WE99_TAEAS</name>
<dbReference type="InterPro" id="IPR014001">
    <property type="entry name" value="Helicase_ATP-bd"/>
</dbReference>